<comment type="caution">
    <text evidence="1">The sequence shown here is derived from an EMBL/GenBank/DDBJ whole genome shotgun (WGS) entry which is preliminary data.</text>
</comment>
<sequence length="413" mass="46088">MHYRQRCTQSVLQGLAANNDQILELSDYIHGTAYLQAVNNGKIGDDDTASDVWIYIWVFLNCSPDSCYKKHNVMIGGIIPGPKKPKNLDLFLYRGLHHVSAVMKEGLVIWDGVLKQQITSDIDLAFVTAQGPGIAFVSGLVGHSGRYDCRIYCPMPGRNKPGTGHYYPANLKPTDYTGGAASTHDDIKVAHILKSSAQDKIAERLVENLAKVGSSRGPTEYKKNQVQIGIAKPSILAGLSSNHILGIPASFPLDSMHHLLLNIPDLFFPLWRGTMPCEAGDNKSSWDFAVFQNLQIWRQHGAAVEATRPYLPGSFDHPPRNPAEKISSGYKAVEYGNYLYGLGPAQFYSLLPLKYWTHLCKLVCAVRLLSQHIIKSTEVVNAHKLLLEFVAEFEELYYQRKTARLHYVRQSVH</sequence>
<protein>
    <submittedName>
        <fullName evidence="1">Uncharacterized protein</fullName>
    </submittedName>
</protein>
<proteinExistence type="predicted"/>
<keyword evidence="2" id="KW-1185">Reference proteome</keyword>
<evidence type="ECO:0000313" key="1">
    <source>
        <dbReference type="EMBL" id="PSS05360.1"/>
    </source>
</evidence>
<dbReference type="Proteomes" id="UP000186601">
    <property type="component" value="Unassembled WGS sequence"/>
</dbReference>
<dbReference type="OrthoDB" id="2669721at2759"/>
<gene>
    <name evidence="1" type="ORF">PHLCEN_2v3916</name>
</gene>
<accession>A0A2R6QB63</accession>
<dbReference type="AlphaFoldDB" id="A0A2R6QB63"/>
<dbReference type="EMBL" id="MLYV02000374">
    <property type="protein sequence ID" value="PSS05360.1"/>
    <property type="molecule type" value="Genomic_DNA"/>
</dbReference>
<dbReference type="Pfam" id="PF02992">
    <property type="entry name" value="Transposase_21"/>
    <property type="match status" value="1"/>
</dbReference>
<dbReference type="STRING" id="98765.A0A2R6QB63"/>
<organism evidence="1 2">
    <name type="scientific">Hermanssonia centrifuga</name>
    <dbReference type="NCBI Taxonomy" id="98765"/>
    <lineage>
        <taxon>Eukaryota</taxon>
        <taxon>Fungi</taxon>
        <taxon>Dikarya</taxon>
        <taxon>Basidiomycota</taxon>
        <taxon>Agaricomycotina</taxon>
        <taxon>Agaricomycetes</taxon>
        <taxon>Polyporales</taxon>
        <taxon>Meruliaceae</taxon>
        <taxon>Hermanssonia</taxon>
    </lineage>
</organism>
<evidence type="ECO:0000313" key="2">
    <source>
        <dbReference type="Proteomes" id="UP000186601"/>
    </source>
</evidence>
<reference evidence="1 2" key="1">
    <citation type="submission" date="2018-02" db="EMBL/GenBank/DDBJ databases">
        <title>Genome sequence of the basidiomycete white-rot fungus Phlebia centrifuga.</title>
        <authorList>
            <person name="Granchi Z."/>
            <person name="Peng M."/>
            <person name="de Vries R.P."/>
            <person name="Hilden K."/>
            <person name="Makela M.R."/>
            <person name="Grigoriev I."/>
            <person name="Riley R."/>
        </authorList>
    </citation>
    <scope>NUCLEOTIDE SEQUENCE [LARGE SCALE GENOMIC DNA]</scope>
    <source>
        <strain evidence="1 2">FBCC195</strain>
    </source>
</reference>
<name>A0A2R6QB63_9APHY</name>
<dbReference type="InterPro" id="IPR004242">
    <property type="entry name" value="Transposase_21"/>
</dbReference>